<dbReference type="Proteomes" id="UP000502894">
    <property type="component" value="Plasmid pTUM19329-1"/>
</dbReference>
<keyword evidence="2" id="KW-1185">Reference proteome</keyword>
<accession>A0A6F8T996</accession>
<protein>
    <recommendedName>
        <fullName evidence="3">Phage-related protein</fullName>
    </recommendedName>
</protein>
<reference evidence="1" key="1">
    <citation type="journal article" date="2020" name="Microbiol. Resour. Announc.">
        <title>Complete Genome Sequence of Novel Psychrotolerant Legionella Strain TUM19329, Isolated from Antarctic Lake Sediment.</title>
        <authorList>
            <person name="Shimada S."/>
            <person name="Nakai R."/>
            <person name="Aoki K."/>
            <person name="Shimoeda N."/>
            <person name="Ohno G."/>
            <person name="Miyazaki Y."/>
            <person name="Kudoh S."/>
            <person name="Imura S."/>
            <person name="Watanabe K."/>
            <person name="Ishii Y."/>
            <person name="Tateda K."/>
        </authorList>
    </citation>
    <scope>NUCLEOTIDE SEQUENCE [LARGE SCALE GENOMIC DNA]</scope>
    <source>
        <strain evidence="1">TUM19329</strain>
        <plasmid evidence="1">pTUM19329-1</plasmid>
    </source>
</reference>
<geneLocation type="plasmid" evidence="1 2">
    <name>pTUM19329-1</name>
</geneLocation>
<evidence type="ECO:0008006" key="3">
    <source>
        <dbReference type="Google" id="ProtNLM"/>
    </source>
</evidence>
<keyword evidence="1" id="KW-0614">Plasmid</keyword>
<sequence>MKRIIWLGSSYDELLEFSKQAKQVAGYNLDRVQRGLEPADWKPMASIGKGVKEIRIHVENEYRVIYAAQFADGIYILHAFIKKTQKTSQKDLELAKKRFKEIAQYKSEV</sequence>
<evidence type="ECO:0000313" key="2">
    <source>
        <dbReference type="Proteomes" id="UP000502894"/>
    </source>
</evidence>
<proteinExistence type="predicted"/>
<gene>
    <name evidence="1" type="ORF">TUM19329_36060</name>
</gene>
<dbReference type="Pfam" id="PF05973">
    <property type="entry name" value="Gp49"/>
    <property type="match status" value="1"/>
</dbReference>
<evidence type="ECO:0000313" key="1">
    <source>
        <dbReference type="EMBL" id="BCA97245.1"/>
    </source>
</evidence>
<dbReference type="RefSeq" id="WP_173238627.1">
    <property type="nucleotide sequence ID" value="NZ_AP022840.1"/>
</dbReference>
<name>A0A6F8T996_9GAMM</name>
<dbReference type="AlphaFoldDB" id="A0A6F8T996"/>
<dbReference type="EMBL" id="AP022840">
    <property type="protein sequence ID" value="BCA97245.1"/>
    <property type="molecule type" value="Genomic_DNA"/>
</dbReference>
<dbReference type="KEGG" id="lant:TUM19329_36060"/>
<organism evidence="1 2">
    <name type="scientific">Legionella antarctica</name>
    <dbReference type="NCBI Taxonomy" id="2708020"/>
    <lineage>
        <taxon>Bacteria</taxon>
        <taxon>Pseudomonadati</taxon>
        <taxon>Pseudomonadota</taxon>
        <taxon>Gammaproteobacteria</taxon>
        <taxon>Legionellales</taxon>
        <taxon>Legionellaceae</taxon>
        <taxon>Legionella</taxon>
    </lineage>
</organism>
<dbReference type="InterPro" id="IPR009241">
    <property type="entry name" value="HigB-like"/>
</dbReference>